<keyword evidence="3" id="KW-1185">Reference proteome</keyword>
<dbReference type="Pfam" id="PF00903">
    <property type="entry name" value="Glyoxalase"/>
    <property type="match status" value="1"/>
</dbReference>
<feature type="domain" description="VOC" evidence="1">
    <location>
        <begin position="2"/>
        <end position="115"/>
    </location>
</feature>
<dbReference type="Proteomes" id="UP000236731">
    <property type="component" value="Unassembled WGS sequence"/>
</dbReference>
<dbReference type="SUPFAM" id="SSF54593">
    <property type="entry name" value="Glyoxalase/Bleomycin resistance protein/Dihydroxybiphenyl dioxygenase"/>
    <property type="match status" value="1"/>
</dbReference>
<dbReference type="Gene3D" id="3.10.180.10">
    <property type="entry name" value="2,3-Dihydroxybiphenyl 1,2-Dioxygenase, domain 1"/>
    <property type="match status" value="1"/>
</dbReference>
<organism evidence="2 3">
    <name type="scientific">Sphingobacterium lactis</name>
    <dbReference type="NCBI Taxonomy" id="797291"/>
    <lineage>
        <taxon>Bacteria</taxon>
        <taxon>Pseudomonadati</taxon>
        <taxon>Bacteroidota</taxon>
        <taxon>Sphingobacteriia</taxon>
        <taxon>Sphingobacteriales</taxon>
        <taxon>Sphingobacteriaceae</taxon>
        <taxon>Sphingobacterium</taxon>
    </lineage>
</organism>
<dbReference type="InterPro" id="IPR029068">
    <property type="entry name" value="Glyas_Bleomycin-R_OHBP_Dase"/>
</dbReference>
<evidence type="ECO:0000313" key="3">
    <source>
        <dbReference type="Proteomes" id="UP000236731"/>
    </source>
</evidence>
<gene>
    <name evidence="2" type="ORF">SAMN05421877_101199</name>
</gene>
<evidence type="ECO:0000313" key="2">
    <source>
        <dbReference type="EMBL" id="SEF47086.1"/>
    </source>
</evidence>
<reference evidence="3" key="1">
    <citation type="submission" date="2016-10" db="EMBL/GenBank/DDBJ databases">
        <authorList>
            <person name="Varghese N."/>
            <person name="Submissions S."/>
        </authorList>
    </citation>
    <scope>NUCLEOTIDE SEQUENCE [LARGE SCALE GENOMIC DNA]</scope>
    <source>
        <strain evidence="3">DSM 22361</strain>
    </source>
</reference>
<dbReference type="PROSITE" id="PS51819">
    <property type="entry name" value="VOC"/>
    <property type="match status" value="1"/>
</dbReference>
<dbReference type="InterPro" id="IPR004360">
    <property type="entry name" value="Glyas_Fos-R_dOase_dom"/>
</dbReference>
<protein>
    <recommendedName>
        <fullName evidence="1">VOC domain-containing protein</fullName>
    </recommendedName>
</protein>
<evidence type="ECO:0000259" key="1">
    <source>
        <dbReference type="PROSITE" id="PS51819"/>
    </source>
</evidence>
<proteinExistence type="predicted"/>
<accession>A0A1H5S904</accession>
<dbReference type="InterPro" id="IPR037523">
    <property type="entry name" value="VOC_core"/>
</dbReference>
<dbReference type="AlphaFoldDB" id="A0A1H5S904"/>
<dbReference type="OrthoDB" id="66829at2"/>
<name>A0A1H5S904_9SPHI</name>
<sequence length="116" mass="12813">MGVLRMVTNIQAENLEAAKKFYSDVLGLSIIMDHGWITTYGSDAEMAVQISFATQGGSGTDVPNLSIEVDDFEETLFKMKDAGFNITYGPTKEPWGVQRFYVQDPFGTLVNILAHT</sequence>
<dbReference type="EMBL" id="FNUT01000001">
    <property type="protein sequence ID" value="SEF47086.1"/>
    <property type="molecule type" value="Genomic_DNA"/>
</dbReference>
<dbReference type="RefSeq" id="WP_103904862.1">
    <property type="nucleotide sequence ID" value="NZ_CP049246.1"/>
</dbReference>